<dbReference type="PANTHER" id="PTHR28043:SF1">
    <property type="entry name" value="INCREASED RECOMBINATION CENTERS PROTEIN 6"/>
    <property type="match status" value="1"/>
</dbReference>
<evidence type="ECO:0008006" key="4">
    <source>
        <dbReference type="Google" id="ProtNLM"/>
    </source>
</evidence>
<keyword evidence="3" id="KW-1185">Reference proteome</keyword>
<dbReference type="GO" id="GO:0016192">
    <property type="term" value="P:vesicle-mediated transport"/>
    <property type="evidence" value="ECO:0007669"/>
    <property type="project" value="InterPro"/>
</dbReference>
<evidence type="ECO:0000256" key="1">
    <source>
        <dbReference type="SAM" id="MobiDB-lite"/>
    </source>
</evidence>
<dbReference type="PANTHER" id="PTHR28043">
    <property type="entry name" value="INCREASED RECOMBINATION CENTERS PROTEIN 6"/>
    <property type="match status" value="1"/>
</dbReference>
<reference evidence="2" key="1">
    <citation type="submission" date="2023-11" db="EMBL/GenBank/DDBJ databases">
        <authorList>
            <person name="Alioto T."/>
            <person name="Alioto T."/>
            <person name="Gomez Garrido J."/>
        </authorList>
    </citation>
    <scope>NUCLEOTIDE SEQUENCE</scope>
</reference>
<name>A0AAI8YXC3_9PEZI</name>
<dbReference type="AlphaFoldDB" id="A0AAI8YXC3"/>
<proteinExistence type="predicted"/>
<protein>
    <recommendedName>
        <fullName evidence="4">Increased recombination centers protein 6</fullName>
    </recommendedName>
</protein>
<feature type="compositionally biased region" description="Basic and acidic residues" evidence="1">
    <location>
        <begin position="139"/>
        <end position="150"/>
    </location>
</feature>
<gene>
    <name evidence="2" type="ORF">LECACI_7A003716</name>
</gene>
<comment type="caution">
    <text evidence="2">The sequence shown here is derived from an EMBL/GenBank/DDBJ whole genome shotgun (WGS) entry which is preliminary data.</text>
</comment>
<dbReference type="EMBL" id="CAVMBE010000018">
    <property type="protein sequence ID" value="CAK3978002.1"/>
    <property type="molecule type" value="Genomic_DNA"/>
</dbReference>
<feature type="region of interest" description="Disordered" evidence="1">
    <location>
        <begin position="131"/>
        <end position="150"/>
    </location>
</feature>
<organism evidence="2 3">
    <name type="scientific">Lecanosticta acicola</name>
    <dbReference type="NCBI Taxonomy" id="111012"/>
    <lineage>
        <taxon>Eukaryota</taxon>
        <taxon>Fungi</taxon>
        <taxon>Dikarya</taxon>
        <taxon>Ascomycota</taxon>
        <taxon>Pezizomycotina</taxon>
        <taxon>Dothideomycetes</taxon>
        <taxon>Dothideomycetidae</taxon>
        <taxon>Mycosphaerellales</taxon>
        <taxon>Mycosphaerellaceae</taxon>
        <taxon>Lecanosticta</taxon>
    </lineage>
</organism>
<sequence length="306" mass="34308">MDIKYARRILFLGAREAGALDVVKDLTGSAPSPDVDGSTAGLTHEWDVETPYYCAKIPIWIDEVADLQAWKDEFLKDEAQEVVEAVGAWIFCFQKEQDGGISNEVEQTLRSIQEVIEHHSSGAEAAMLAVAKRGGKQSQQEEPHQEREELEDKCMEYGFEYIDYAARGKNEFGEKVGFERLREALEANEWASASAEDENAFGIDDPDHDIDHDTIGSFDQEEAEMTAELFSMKAALTAQDEARSEEDFMVPPPQQTQRQAGQVEDLDRLMGKLLAIKEQGADLSSEQRKRMAAKAVNELMRENPNI</sequence>
<dbReference type="InterPro" id="IPR034627">
    <property type="entry name" value="Irc6"/>
</dbReference>
<accession>A0AAI8YXC3</accession>
<dbReference type="Proteomes" id="UP001296104">
    <property type="component" value="Unassembled WGS sequence"/>
</dbReference>
<evidence type="ECO:0000313" key="3">
    <source>
        <dbReference type="Proteomes" id="UP001296104"/>
    </source>
</evidence>
<dbReference type="Pfam" id="PF10199">
    <property type="entry name" value="Adaptin_binding"/>
    <property type="match status" value="1"/>
</dbReference>
<evidence type="ECO:0000313" key="2">
    <source>
        <dbReference type="EMBL" id="CAK3978002.1"/>
    </source>
</evidence>
<dbReference type="Gene3D" id="3.40.50.11960">
    <property type="match status" value="1"/>
</dbReference>
<dbReference type="GO" id="GO:0030674">
    <property type="term" value="F:protein-macromolecule adaptor activity"/>
    <property type="evidence" value="ECO:0007669"/>
    <property type="project" value="TreeGrafter"/>
</dbReference>